<proteinExistence type="predicted"/>
<sequence>MQHTLAQAGETSATQAWHRYADLDEWSRWAPFITSVEARERVLATGVTGTVVGVGGLRIAFEVLAVDAPARTWRWRARLGPLALVLDHEITERPTGGCVALLGVSGPAPLVTAYLAPAQLALRALVRP</sequence>
<protein>
    <recommendedName>
        <fullName evidence="3">Polyketide cyclase / dehydrase and lipid transport</fullName>
    </recommendedName>
</protein>
<evidence type="ECO:0008006" key="3">
    <source>
        <dbReference type="Google" id="ProtNLM"/>
    </source>
</evidence>
<evidence type="ECO:0000313" key="1">
    <source>
        <dbReference type="EMBL" id="GAA3715186.1"/>
    </source>
</evidence>
<dbReference type="Proteomes" id="UP001500051">
    <property type="component" value="Unassembled WGS sequence"/>
</dbReference>
<dbReference type="InterPro" id="IPR019587">
    <property type="entry name" value="Polyketide_cyclase/dehydratase"/>
</dbReference>
<dbReference type="Gene3D" id="3.30.530.20">
    <property type="match status" value="1"/>
</dbReference>
<dbReference type="RefSeq" id="WP_344814051.1">
    <property type="nucleotide sequence ID" value="NZ_BAAAYX010000020.1"/>
</dbReference>
<dbReference type="InterPro" id="IPR023393">
    <property type="entry name" value="START-like_dom_sf"/>
</dbReference>
<evidence type="ECO:0000313" key="2">
    <source>
        <dbReference type="Proteomes" id="UP001500051"/>
    </source>
</evidence>
<comment type="caution">
    <text evidence="1">The sequence shown here is derived from an EMBL/GenBank/DDBJ whole genome shotgun (WGS) entry which is preliminary data.</text>
</comment>
<name>A0ABP7E8W6_9ACTN</name>
<accession>A0ABP7E8W6</accession>
<keyword evidence="2" id="KW-1185">Reference proteome</keyword>
<dbReference type="SUPFAM" id="SSF55961">
    <property type="entry name" value="Bet v1-like"/>
    <property type="match status" value="1"/>
</dbReference>
<organism evidence="1 2">
    <name type="scientific">Microlunatus aurantiacus</name>
    <dbReference type="NCBI Taxonomy" id="446786"/>
    <lineage>
        <taxon>Bacteria</taxon>
        <taxon>Bacillati</taxon>
        <taxon>Actinomycetota</taxon>
        <taxon>Actinomycetes</taxon>
        <taxon>Propionibacteriales</taxon>
        <taxon>Propionibacteriaceae</taxon>
        <taxon>Microlunatus</taxon>
    </lineage>
</organism>
<dbReference type="Pfam" id="PF10604">
    <property type="entry name" value="Polyketide_cyc2"/>
    <property type="match status" value="1"/>
</dbReference>
<dbReference type="EMBL" id="BAAAYX010000020">
    <property type="protein sequence ID" value="GAA3715186.1"/>
    <property type="molecule type" value="Genomic_DNA"/>
</dbReference>
<reference evidence="2" key="1">
    <citation type="journal article" date="2019" name="Int. J. Syst. Evol. Microbiol.">
        <title>The Global Catalogue of Microorganisms (GCM) 10K type strain sequencing project: providing services to taxonomists for standard genome sequencing and annotation.</title>
        <authorList>
            <consortium name="The Broad Institute Genomics Platform"/>
            <consortium name="The Broad Institute Genome Sequencing Center for Infectious Disease"/>
            <person name="Wu L."/>
            <person name="Ma J."/>
        </authorList>
    </citation>
    <scope>NUCLEOTIDE SEQUENCE [LARGE SCALE GENOMIC DNA]</scope>
    <source>
        <strain evidence="2">JCM 16548</strain>
    </source>
</reference>
<gene>
    <name evidence="1" type="ORF">GCM10022204_38190</name>
</gene>